<dbReference type="Pfam" id="PF19465">
    <property type="entry name" value="DUF6002"/>
    <property type="match status" value="1"/>
</dbReference>
<dbReference type="RefSeq" id="WP_209209815.1">
    <property type="nucleotide sequence ID" value="NZ_JAFFZM010000003.1"/>
</dbReference>
<dbReference type="EMBL" id="JAFFZM010000003">
    <property type="protein sequence ID" value="MBO8198039.1"/>
    <property type="molecule type" value="Genomic_DNA"/>
</dbReference>
<evidence type="ECO:0000313" key="2">
    <source>
        <dbReference type="EMBL" id="MBO8198039.1"/>
    </source>
</evidence>
<feature type="region of interest" description="Disordered" evidence="1">
    <location>
        <begin position="74"/>
        <end position="94"/>
    </location>
</feature>
<dbReference type="GeneID" id="96258339"/>
<feature type="compositionally biased region" description="Low complexity" evidence="1">
    <location>
        <begin position="11"/>
        <end position="31"/>
    </location>
</feature>
<protein>
    <submittedName>
        <fullName evidence="2">Uncharacterized protein</fullName>
    </submittedName>
</protein>
<dbReference type="InterPro" id="IPR046044">
    <property type="entry name" value="DUF6002"/>
</dbReference>
<sequence length="513" mass="54779">MTLTAHTGRDAPTGLPTHAGPATAGAEAGAEAGAGAGVGQWATVSRDRTAPTVRPLTEHWETVRALVRALHERTAAPSPAPPGDAAVFTPDGELPTLDGPLRDLLSAATARVTRLPDHRGTRLHLLDLRGDPRAHPAQPAGALLVVARAVQHVRRTGRRITLLAPSSGNTATTLREAVLRAQRCGLARPDQIRVVALVPACSRHKVADSPLARHPQLRRRNPLVVYHGSEPGAVHELAAAYCRERAHSLRTATGTDLWHVRDPVDHRVADALRAFVEHDALGAADVRGRLHAQAVATGSGLLGHRLGSTLAKPQDAPGSAAPRYLLVQHLRTPALVLHLLTGSFSHEGVPPYVHDRARGVHRQPADGLDPHFPHTAHHPQEVLDPIFFTRAPDTAREVSMLVRTHGGDGIVVSRYECLARYPSVRAMLRPAGVELPADPARLGEWSLVMAMTGVLNAIDRGLVTEPEVVVHGTGSYGRDERAPVPPASARYADSVDELHAVLTRALAPLGRRS</sequence>
<organism evidence="2 3">
    <name type="scientific">Streptomyces smyrnaeus</name>
    <dbReference type="NCBI Taxonomy" id="1387713"/>
    <lineage>
        <taxon>Bacteria</taxon>
        <taxon>Bacillati</taxon>
        <taxon>Actinomycetota</taxon>
        <taxon>Actinomycetes</taxon>
        <taxon>Kitasatosporales</taxon>
        <taxon>Streptomycetaceae</taxon>
        <taxon>Streptomyces</taxon>
    </lineage>
</organism>
<comment type="caution">
    <text evidence="2">The sequence shown here is derived from an EMBL/GenBank/DDBJ whole genome shotgun (WGS) entry which is preliminary data.</text>
</comment>
<reference evidence="2 3" key="1">
    <citation type="submission" date="2021-02" db="EMBL/GenBank/DDBJ databases">
        <title>Streptomyces spirodelae sp. nov., isolated from duckweed.</title>
        <authorList>
            <person name="Saimee Y."/>
            <person name="Duangmal K."/>
        </authorList>
    </citation>
    <scope>NUCLEOTIDE SEQUENCE [LARGE SCALE GENOMIC DNA]</scope>
    <source>
        <strain evidence="2 3">DSM 42105</strain>
    </source>
</reference>
<name>A0ABS3XRS7_9ACTN</name>
<evidence type="ECO:0000313" key="3">
    <source>
        <dbReference type="Proteomes" id="UP000721954"/>
    </source>
</evidence>
<dbReference type="Proteomes" id="UP000721954">
    <property type="component" value="Unassembled WGS sequence"/>
</dbReference>
<gene>
    <name evidence="2" type="ORF">JW613_06945</name>
</gene>
<keyword evidence="3" id="KW-1185">Reference proteome</keyword>
<feature type="region of interest" description="Disordered" evidence="1">
    <location>
        <begin position="1"/>
        <end position="34"/>
    </location>
</feature>
<evidence type="ECO:0000256" key="1">
    <source>
        <dbReference type="SAM" id="MobiDB-lite"/>
    </source>
</evidence>
<accession>A0ABS3XRS7</accession>
<proteinExistence type="predicted"/>